<protein>
    <submittedName>
        <fullName evidence="14">FAD-dependent oxidoreductase</fullName>
    </submittedName>
</protein>
<dbReference type="KEGG" id="whj:H9Q79_06165"/>
<evidence type="ECO:0000256" key="2">
    <source>
        <dbReference type="ARBA" id="ARBA00022630"/>
    </source>
</evidence>
<evidence type="ECO:0000256" key="6">
    <source>
        <dbReference type="ARBA" id="ARBA00023157"/>
    </source>
</evidence>
<feature type="disulfide bond" description="Redox-active" evidence="10">
    <location>
        <begin position="43"/>
        <end position="48"/>
    </location>
</feature>
<name>A0A7G9GGD4_9FIRM</name>
<feature type="binding site" evidence="9">
    <location>
        <position position="267"/>
    </location>
    <ligand>
        <name>NAD(+)</name>
        <dbReference type="ChEBI" id="CHEBI:57540"/>
    </ligand>
</feature>
<dbReference type="Pfam" id="PF02852">
    <property type="entry name" value="Pyr_redox_dim"/>
    <property type="match status" value="1"/>
</dbReference>
<evidence type="ECO:0000259" key="13">
    <source>
        <dbReference type="Pfam" id="PF07992"/>
    </source>
</evidence>
<feature type="active site" description="Proton acceptor" evidence="8">
    <location>
        <position position="441"/>
    </location>
</feature>
<evidence type="ECO:0000256" key="1">
    <source>
        <dbReference type="ARBA" id="ARBA00007532"/>
    </source>
</evidence>
<keyword evidence="6" id="KW-1015">Disulfide bond</keyword>
<evidence type="ECO:0000256" key="4">
    <source>
        <dbReference type="ARBA" id="ARBA00022857"/>
    </source>
</evidence>
<keyword evidence="9" id="KW-0520">NAD</keyword>
<dbReference type="InterPro" id="IPR004099">
    <property type="entry name" value="Pyr_nucl-diS_OxRdtase_dimer"/>
</dbReference>
<gene>
    <name evidence="14" type="ORF">H9Q79_06165</name>
</gene>
<evidence type="ECO:0000256" key="9">
    <source>
        <dbReference type="PIRSR" id="PIRSR000350-3"/>
    </source>
</evidence>
<sequence>MDKYDMIVIGFGKAGKTLAGKYAAEGKTVAVIEKDDNMYGGTCINVGCIPSKTLVRYSQSAMRHPDRAFEEKAKFYQKAIMEKRRVTSMLRDKNFHKLDDLELVTVIHGEASFTAPHRLEVRQNGLILELEGEKIIINTGASPVILPIPGVENHPFIYTSASLMDLPELPRRLIIVGGGYIGLEFASMYSGFGSEVTVLQDSKTLIPREDRDIAEAIQASLESKGVTFCLGAEIHSITADGPCASVHFDWNGKPHLLQGEAVLLATGRKPNTAALRLENAGIKTSARGAIAVDENLRTSVPDIWAVGDVNGGQQFTYVSLDDSRIVWSGLHGGSYNREARKAVPYSVFLSPTYSRVGLNEQEAEAAGYNVKISRLPVSAIPKAHVLGKTTGLLKAVIDRNTDKILGAMLFCEDSHEMINIVKLAMDLDAPYQLLRDQIFTHPTMSESLNDLFAN</sequence>
<keyword evidence="3 9" id="KW-0274">FAD</keyword>
<keyword evidence="2 11" id="KW-0285">Flavoprotein</keyword>
<dbReference type="EMBL" id="CP060635">
    <property type="protein sequence ID" value="QNM09866.1"/>
    <property type="molecule type" value="Genomic_DNA"/>
</dbReference>
<evidence type="ECO:0000256" key="3">
    <source>
        <dbReference type="ARBA" id="ARBA00022827"/>
    </source>
</evidence>
<feature type="binding site" evidence="9">
    <location>
        <position position="308"/>
    </location>
    <ligand>
        <name>FAD</name>
        <dbReference type="ChEBI" id="CHEBI:57692"/>
    </ligand>
</feature>
<dbReference type="PANTHER" id="PTHR43014:SF4">
    <property type="entry name" value="PYRIDINE NUCLEOTIDE-DISULFIDE OXIDOREDUCTASE RCLA-RELATED"/>
    <property type="match status" value="1"/>
</dbReference>
<reference evidence="14 15" key="1">
    <citation type="submission" date="2020-08" db="EMBL/GenBank/DDBJ databases">
        <authorList>
            <person name="Liu C."/>
            <person name="Sun Q."/>
        </authorList>
    </citation>
    <scope>NUCLEOTIDE SEQUENCE [LARGE SCALE GENOMIC DNA]</scope>
    <source>
        <strain evidence="14 15">NSJ-29</strain>
    </source>
</reference>
<dbReference type="AlphaFoldDB" id="A0A7G9GGD4"/>
<dbReference type="Pfam" id="PF07992">
    <property type="entry name" value="Pyr_redox_2"/>
    <property type="match status" value="1"/>
</dbReference>
<evidence type="ECO:0000256" key="10">
    <source>
        <dbReference type="PIRSR" id="PIRSR000350-4"/>
    </source>
</evidence>
<dbReference type="Proteomes" id="UP000515860">
    <property type="component" value="Chromosome"/>
</dbReference>
<comment type="cofactor">
    <cofactor evidence="9">
        <name>FAD</name>
        <dbReference type="ChEBI" id="CHEBI:57692"/>
    </cofactor>
    <text evidence="9">Binds 1 FAD per subunit.</text>
</comment>
<dbReference type="PROSITE" id="PS00076">
    <property type="entry name" value="PYRIDINE_REDOX_1"/>
    <property type="match status" value="1"/>
</dbReference>
<dbReference type="InterPro" id="IPR023753">
    <property type="entry name" value="FAD/NAD-binding_dom"/>
</dbReference>
<dbReference type="Gene3D" id="3.50.50.60">
    <property type="entry name" value="FAD/NAD(P)-binding domain"/>
    <property type="match status" value="2"/>
</dbReference>
<evidence type="ECO:0000256" key="11">
    <source>
        <dbReference type="RuleBase" id="RU003691"/>
    </source>
</evidence>
<dbReference type="RefSeq" id="WP_249329429.1">
    <property type="nucleotide sequence ID" value="NZ_CP060635.1"/>
</dbReference>
<dbReference type="GO" id="GO:0003955">
    <property type="term" value="F:NAD(P)H dehydrogenase (quinone) activity"/>
    <property type="evidence" value="ECO:0007669"/>
    <property type="project" value="TreeGrafter"/>
</dbReference>
<dbReference type="PRINTS" id="PR00411">
    <property type="entry name" value="PNDRDTASEI"/>
</dbReference>
<comment type="similarity">
    <text evidence="1 11">Belongs to the class-I pyridine nucleotide-disulfide oxidoreductase family.</text>
</comment>
<keyword evidence="5 11" id="KW-0560">Oxidoreductase</keyword>
<dbReference type="GO" id="GO:0050660">
    <property type="term" value="F:flavin adenine dinucleotide binding"/>
    <property type="evidence" value="ECO:0007669"/>
    <property type="project" value="TreeGrafter"/>
</dbReference>
<feature type="binding site" evidence="9">
    <location>
        <begin position="177"/>
        <end position="184"/>
    </location>
    <ligand>
        <name>NAD(+)</name>
        <dbReference type="ChEBI" id="CHEBI:57540"/>
    </ligand>
</feature>
<dbReference type="InterPro" id="IPR001100">
    <property type="entry name" value="Pyr_nuc-diS_OxRdtase"/>
</dbReference>
<dbReference type="InterPro" id="IPR036188">
    <property type="entry name" value="FAD/NAD-bd_sf"/>
</dbReference>
<evidence type="ECO:0000256" key="8">
    <source>
        <dbReference type="PIRSR" id="PIRSR000350-2"/>
    </source>
</evidence>
<feature type="domain" description="Pyridine nucleotide-disulphide oxidoreductase dimerisation" evidence="12">
    <location>
        <begin position="343"/>
        <end position="450"/>
    </location>
</feature>
<dbReference type="InterPro" id="IPR012999">
    <property type="entry name" value="Pyr_OxRdtase_I_AS"/>
</dbReference>
<dbReference type="Gene3D" id="3.30.390.30">
    <property type="match status" value="1"/>
</dbReference>
<organism evidence="14 15">
    <name type="scientific">Wansuia hejianensis</name>
    <dbReference type="NCBI Taxonomy" id="2763667"/>
    <lineage>
        <taxon>Bacteria</taxon>
        <taxon>Bacillati</taxon>
        <taxon>Bacillota</taxon>
        <taxon>Clostridia</taxon>
        <taxon>Lachnospirales</taxon>
        <taxon>Lachnospiraceae</taxon>
        <taxon>Wansuia</taxon>
    </lineage>
</organism>
<evidence type="ECO:0000259" key="12">
    <source>
        <dbReference type="Pfam" id="PF02852"/>
    </source>
</evidence>
<dbReference type="GO" id="GO:0016668">
    <property type="term" value="F:oxidoreductase activity, acting on a sulfur group of donors, NAD(P) as acceptor"/>
    <property type="evidence" value="ECO:0007669"/>
    <property type="project" value="InterPro"/>
</dbReference>
<keyword evidence="4" id="KW-0521">NADP</keyword>
<dbReference type="PANTHER" id="PTHR43014">
    <property type="entry name" value="MERCURIC REDUCTASE"/>
    <property type="match status" value="1"/>
</dbReference>
<dbReference type="SUPFAM" id="SSF51905">
    <property type="entry name" value="FAD/NAD(P)-binding domain"/>
    <property type="match status" value="1"/>
</dbReference>
<dbReference type="FunFam" id="3.30.390.30:FF:000001">
    <property type="entry name" value="Dihydrolipoyl dehydrogenase"/>
    <property type="match status" value="1"/>
</dbReference>
<evidence type="ECO:0000313" key="14">
    <source>
        <dbReference type="EMBL" id="QNM09866.1"/>
    </source>
</evidence>
<dbReference type="InterPro" id="IPR016156">
    <property type="entry name" value="FAD/NAD-linked_Rdtase_dimer_sf"/>
</dbReference>
<proteinExistence type="inferred from homology"/>
<evidence type="ECO:0000313" key="15">
    <source>
        <dbReference type="Proteomes" id="UP000515860"/>
    </source>
</evidence>
<accession>A0A7G9GGD4</accession>
<dbReference type="PRINTS" id="PR00368">
    <property type="entry name" value="FADPNR"/>
</dbReference>
<keyword evidence="7 11" id="KW-0676">Redox-active center</keyword>
<evidence type="ECO:0000256" key="7">
    <source>
        <dbReference type="ARBA" id="ARBA00023284"/>
    </source>
</evidence>
<evidence type="ECO:0000256" key="5">
    <source>
        <dbReference type="ARBA" id="ARBA00023002"/>
    </source>
</evidence>
<feature type="binding site" evidence="9">
    <location>
        <position position="52"/>
    </location>
    <ligand>
        <name>FAD</name>
        <dbReference type="ChEBI" id="CHEBI:57692"/>
    </ligand>
</feature>
<dbReference type="SUPFAM" id="SSF55424">
    <property type="entry name" value="FAD/NAD-linked reductases, dimerisation (C-terminal) domain"/>
    <property type="match status" value="1"/>
</dbReference>
<keyword evidence="15" id="KW-1185">Reference proteome</keyword>
<keyword evidence="9" id="KW-0547">Nucleotide-binding</keyword>
<dbReference type="PIRSF" id="PIRSF000350">
    <property type="entry name" value="Mercury_reductase_MerA"/>
    <property type="match status" value="1"/>
</dbReference>
<feature type="domain" description="FAD/NAD(P)-binding" evidence="13">
    <location>
        <begin position="4"/>
        <end position="317"/>
    </location>
</feature>